<name>A0A195C5M0_9HYME</name>
<gene>
    <name evidence="1" type="ORF">ALC62_13193</name>
</gene>
<proteinExistence type="predicted"/>
<keyword evidence="2" id="KW-1185">Reference proteome</keyword>
<reference evidence="1 2" key="1">
    <citation type="submission" date="2016-03" db="EMBL/GenBank/DDBJ databases">
        <title>Cyphomyrmex costatus WGS genome.</title>
        <authorList>
            <person name="Nygaard S."/>
            <person name="Hu H."/>
            <person name="Boomsma J."/>
            <person name="Zhang G."/>
        </authorList>
    </citation>
    <scope>NUCLEOTIDE SEQUENCE [LARGE SCALE GENOMIC DNA]</scope>
    <source>
        <strain evidence="1">MS0001</strain>
        <tissue evidence="1">Whole body</tissue>
    </source>
</reference>
<evidence type="ECO:0000313" key="2">
    <source>
        <dbReference type="Proteomes" id="UP000078542"/>
    </source>
</evidence>
<evidence type="ECO:0000313" key="1">
    <source>
        <dbReference type="EMBL" id="KYM96142.1"/>
    </source>
</evidence>
<dbReference type="Proteomes" id="UP000078542">
    <property type="component" value="Unassembled WGS sequence"/>
</dbReference>
<protein>
    <submittedName>
        <fullName evidence="1">Uncharacterized protein</fullName>
    </submittedName>
</protein>
<sequence>MRGPPRRLRRAENTPVVQSDRQGVIAAIVRRRAKGGGEGGNADENLRRDQGVLYTPLQETVKIRFSAVQS</sequence>
<dbReference type="EMBL" id="KQ978231">
    <property type="protein sequence ID" value="KYM96142.1"/>
    <property type="molecule type" value="Genomic_DNA"/>
</dbReference>
<dbReference type="AlphaFoldDB" id="A0A195C5M0"/>
<organism evidence="1 2">
    <name type="scientific">Cyphomyrmex costatus</name>
    <dbReference type="NCBI Taxonomy" id="456900"/>
    <lineage>
        <taxon>Eukaryota</taxon>
        <taxon>Metazoa</taxon>
        <taxon>Ecdysozoa</taxon>
        <taxon>Arthropoda</taxon>
        <taxon>Hexapoda</taxon>
        <taxon>Insecta</taxon>
        <taxon>Pterygota</taxon>
        <taxon>Neoptera</taxon>
        <taxon>Endopterygota</taxon>
        <taxon>Hymenoptera</taxon>
        <taxon>Apocrita</taxon>
        <taxon>Aculeata</taxon>
        <taxon>Formicoidea</taxon>
        <taxon>Formicidae</taxon>
        <taxon>Myrmicinae</taxon>
        <taxon>Cyphomyrmex</taxon>
    </lineage>
</organism>
<accession>A0A195C5M0</accession>